<organism evidence="8 10">
    <name type="scientific">Hirsutella minnesotensis 3608</name>
    <dbReference type="NCBI Taxonomy" id="1043627"/>
    <lineage>
        <taxon>Eukaryota</taxon>
        <taxon>Fungi</taxon>
        <taxon>Dikarya</taxon>
        <taxon>Ascomycota</taxon>
        <taxon>Pezizomycotina</taxon>
        <taxon>Sordariomycetes</taxon>
        <taxon>Hypocreomycetidae</taxon>
        <taxon>Hypocreales</taxon>
        <taxon>Ophiocordycipitaceae</taxon>
        <taxon>Hirsutella</taxon>
    </lineage>
</organism>
<dbReference type="EMBL" id="KQ030898">
    <property type="protein sequence ID" value="KJZ68429.1"/>
    <property type="molecule type" value="Genomic_DNA"/>
</dbReference>
<keyword evidence="2" id="KW-0479">Metal-binding</keyword>
<evidence type="ECO:0000256" key="3">
    <source>
        <dbReference type="ARBA" id="ARBA00022771"/>
    </source>
</evidence>
<keyword evidence="3" id="KW-0863">Zinc-finger</keyword>
<dbReference type="InterPro" id="IPR008906">
    <property type="entry name" value="HATC_C_dom"/>
</dbReference>
<evidence type="ECO:0000313" key="8">
    <source>
        <dbReference type="EMBL" id="KJZ68429.1"/>
    </source>
</evidence>
<evidence type="ECO:0000313" key="9">
    <source>
        <dbReference type="EMBL" id="KJZ70013.1"/>
    </source>
</evidence>
<dbReference type="InterPro" id="IPR012337">
    <property type="entry name" value="RNaseH-like_sf"/>
</dbReference>
<dbReference type="OrthoDB" id="4987009at2759"/>
<feature type="domain" description="HAT C-terminal dimerisation" evidence="7">
    <location>
        <begin position="740"/>
        <end position="823"/>
    </location>
</feature>
<dbReference type="PANTHER" id="PTHR46481:SF10">
    <property type="entry name" value="ZINC FINGER BED DOMAIN-CONTAINING PROTEIN 39"/>
    <property type="match status" value="1"/>
</dbReference>
<dbReference type="InterPro" id="IPR052035">
    <property type="entry name" value="ZnF_BED_domain_contain"/>
</dbReference>
<protein>
    <recommendedName>
        <fullName evidence="7">HAT C-terminal dimerisation domain-containing protein</fullName>
    </recommendedName>
</protein>
<dbReference type="Pfam" id="PF05699">
    <property type="entry name" value="Dimer_Tnp_hAT"/>
    <property type="match status" value="1"/>
</dbReference>
<comment type="subcellular location">
    <subcellularLocation>
        <location evidence="1">Nucleus</location>
    </subcellularLocation>
</comment>
<evidence type="ECO:0000256" key="1">
    <source>
        <dbReference type="ARBA" id="ARBA00004123"/>
    </source>
</evidence>
<dbReference type="GO" id="GO:0046983">
    <property type="term" value="F:protein dimerization activity"/>
    <property type="evidence" value="ECO:0007669"/>
    <property type="project" value="InterPro"/>
</dbReference>
<gene>
    <name evidence="9" type="ORF">HIM_10594</name>
    <name evidence="8" type="ORF">HIM_12181</name>
</gene>
<sequence>MDSFGEETEDVSTPPPSEPSTSAASIKYAPNRSPDYEAWTTDKFKRFPGFTTCHDPSRERTWWWHFGFRMKDNSSRPHKIVWVCERCFLRNKLKTTHYTFIASTAASIVRHLRKEHKIVPPSKQDASPLAGSGGAERSLLEMLRADPRNPRDQSLLSNLHTLFDPKMNQLLLLDWLTYHNLPFNLVNSERFRRLLLYNNPSLQEGQIPSDRTLVNLLTNEYNRALGPVHAVLQKARSMIHFTFDGWTSRQNTSFLGINAHFIDRDWKQWRILLGLPALRKRHTGAALADEVADTMCAFGLQDRIGYYTLDNATNNDTAMEALGAEFDFDKDERRIRCAPHFLNLAVKAMMYGSKGDDFKELLAHWGDKDFMTEEDEQRQLSDTISELRTDDDLVPPSMEEDSELETVPEESQDQCPVPEIINAERVDKYRKFGPFGKLHNIGIVLRTSSQLLEDFHEAQRQTAPTEPVLTWVQNVCSRWQSDEAMATRALLKRTALNRMFSIIEERWVSQGGKPKEKPPILREQLSLEEWKVVGAMQKILQPFKVASKQLQGDGISGKRSTSGGFDEYFQVVEMLLDHLELAVQGVIIEENDDQIMKEVHLFDDMDVKTRRLLKVYIKLGWKKLNDYYGKLTSAAYVAAVVFHPCKKWQALERLWHQLPSRQTSEWKKTYETSLTRIWEKKYKSMTREAACNPVSAAGATIRLDYIERRLAFSRAWTNPDPGGRQSKLPKQPTTLPAQDELDQYLAEPPVDNIAYKADPIAWWRDVGAVRFPRLSYMAVDFLTIASSSAETERTFSSCGRMITPLRSRLRRHIVAMAQCLRSWSKAGIYQPALPLSLLEGDNWRQVLQLVGRIGVDKDNED</sequence>
<keyword evidence="5" id="KW-0539">Nucleus</keyword>
<dbReference type="GO" id="GO:0008270">
    <property type="term" value="F:zinc ion binding"/>
    <property type="evidence" value="ECO:0007669"/>
    <property type="project" value="UniProtKB-KW"/>
</dbReference>
<reference evidence="8 10" key="1">
    <citation type="journal article" date="2014" name="Genome Biol. Evol.">
        <title>Comparative genomics and transcriptomics analyses reveal divergent lifestyle features of nematode endoparasitic fungus Hirsutella minnesotensis.</title>
        <authorList>
            <person name="Lai Y."/>
            <person name="Liu K."/>
            <person name="Zhang X."/>
            <person name="Zhang X."/>
            <person name="Li K."/>
            <person name="Wang N."/>
            <person name="Shu C."/>
            <person name="Wu Y."/>
            <person name="Wang C."/>
            <person name="Bushley K.E."/>
            <person name="Xiang M."/>
            <person name="Liu X."/>
        </authorList>
    </citation>
    <scope>NUCLEOTIDE SEQUENCE [LARGE SCALE GENOMIC DNA]</scope>
    <source>
        <strain evidence="8 10">3608</strain>
    </source>
</reference>
<accession>A0A0F8A0D2</accession>
<evidence type="ECO:0000256" key="4">
    <source>
        <dbReference type="ARBA" id="ARBA00022833"/>
    </source>
</evidence>
<evidence type="ECO:0000256" key="5">
    <source>
        <dbReference type="ARBA" id="ARBA00023242"/>
    </source>
</evidence>
<evidence type="ECO:0000313" key="10">
    <source>
        <dbReference type="Proteomes" id="UP000054481"/>
    </source>
</evidence>
<keyword evidence="10" id="KW-1185">Reference proteome</keyword>
<feature type="region of interest" description="Disordered" evidence="6">
    <location>
        <begin position="375"/>
        <end position="414"/>
    </location>
</feature>
<evidence type="ECO:0000256" key="2">
    <source>
        <dbReference type="ARBA" id="ARBA00022723"/>
    </source>
</evidence>
<feature type="region of interest" description="Disordered" evidence="6">
    <location>
        <begin position="1"/>
        <end position="29"/>
    </location>
</feature>
<evidence type="ECO:0000259" key="7">
    <source>
        <dbReference type="Pfam" id="PF05699"/>
    </source>
</evidence>
<proteinExistence type="predicted"/>
<dbReference type="SUPFAM" id="SSF53098">
    <property type="entry name" value="Ribonuclease H-like"/>
    <property type="match status" value="1"/>
</dbReference>
<feature type="compositionally biased region" description="Acidic residues" evidence="6">
    <location>
        <begin position="1"/>
        <end position="10"/>
    </location>
</feature>
<name>A0A0F8A0D2_9HYPO</name>
<dbReference type="AlphaFoldDB" id="A0A0F8A0D2"/>
<feature type="compositionally biased region" description="Acidic residues" evidence="6">
    <location>
        <begin position="398"/>
        <end position="412"/>
    </location>
</feature>
<dbReference type="GO" id="GO:0005634">
    <property type="term" value="C:nucleus"/>
    <property type="evidence" value="ECO:0007669"/>
    <property type="project" value="UniProtKB-SubCell"/>
</dbReference>
<dbReference type="PANTHER" id="PTHR46481">
    <property type="entry name" value="ZINC FINGER BED DOMAIN-CONTAINING PROTEIN 4"/>
    <property type="match status" value="1"/>
</dbReference>
<dbReference type="Proteomes" id="UP000054481">
    <property type="component" value="Unassembled WGS sequence"/>
</dbReference>
<evidence type="ECO:0000256" key="6">
    <source>
        <dbReference type="SAM" id="MobiDB-lite"/>
    </source>
</evidence>
<dbReference type="EMBL" id="KQ030656">
    <property type="protein sequence ID" value="KJZ70013.1"/>
    <property type="molecule type" value="Genomic_DNA"/>
</dbReference>
<keyword evidence="4" id="KW-0862">Zinc</keyword>